<dbReference type="Pfam" id="PF00480">
    <property type="entry name" value="ROK"/>
    <property type="match status" value="1"/>
</dbReference>
<dbReference type="SUPFAM" id="SSF53067">
    <property type="entry name" value="Actin-like ATPase domain"/>
    <property type="match status" value="1"/>
</dbReference>
<dbReference type="Proteomes" id="UP000512286">
    <property type="component" value="Chromosome"/>
</dbReference>
<dbReference type="EMBL" id="CP059378">
    <property type="protein sequence ID" value="QLY80756.1"/>
    <property type="molecule type" value="Genomic_DNA"/>
</dbReference>
<evidence type="ECO:0000256" key="1">
    <source>
        <dbReference type="ARBA" id="ARBA00006479"/>
    </source>
</evidence>
<reference evidence="2 3" key="1">
    <citation type="submission" date="2020-07" db="EMBL/GenBank/DDBJ databases">
        <title>Electron transfer.</title>
        <authorList>
            <person name="Huang L."/>
            <person name="Liu X."/>
            <person name="Zhou S."/>
        </authorList>
    </citation>
    <scope>NUCLEOTIDE SEQUENCE [LARGE SCALE GENOMIC DNA]</scope>
    <source>
        <strain evidence="2 3">Lx1</strain>
    </source>
</reference>
<dbReference type="KEGG" id="cint:HZF06_03975"/>
<dbReference type="AlphaFoldDB" id="A0A7D6VR38"/>
<dbReference type="InterPro" id="IPR000600">
    <property type="entry name" value="ROK"/>
</dbReference>
<sequence length="294" mass="31773">MSKVLVLDIGGSSTKVGIMDNDGIAYRDKISTSTQSLEEFVDNIDKVVNKVKPTGIAISIPGIVNSKTGLMKHGGSLSFIKDFNMKTFLQERYKVNVAIENDGKCAALGELYKGKLQGCEDGVVIVIGTGVGGGIIANGKLLKGEHLSAGEFSFVRTNDENPENFRNVWGAKGSSVGLVKRVKLAKGIEGEFDGIDLFKLIEEEDEIALEAFNSFCKSIAVQVINIQVILDPKKIIIGGGISAQKILTEKIQAMATELNTIPGMYTPEIIVEQSELGNDANIYGAYYNYIQEEL</sequence>
<gene>
    <name evidence="2" type="ORF">HZF06_03975</name>
</gene>
<organism evidence="2 3">
    <name type="scientific">Clostridium intestinale</name>
    <dbReference type="NCBI Taxonomy" id="36845"/>
    <lineage>
        <taxon>Bacteria</taxon>
        <taxon>Bacillati</taxon>
        <taxon>Bacillota</taxon>
        <taxon>Clostridia</taxon>
        <taxon>Eubacteriales</taxon>
        <taxon>Clostridiaceae</taxon>
        <taxon>Clostridium</taxon>
    </lineage>
</organism>
<protein>
    <submittedName>
        <fullName evidence="2">ROK family protein</fullName>
    </submittedName>
</protein>
<dbReference type="InterPro" id="IPR043129">
    <property type="entry name" value="ATPase_NBD"/>
</dbReference>
<comment type="similarity">
    <text evidence="1">Belongs to the ROK (NagC/XylR) family.</text>
</comment>
<proteinExistence type="inferred from homology"/>
<dbReference type="PANTHER" id="PTHR18964">
    <property type="entry name" value="ROK (REPRESSOR, ORF, KINASE) FAMILY"/>
    <property type="match status" value="1"/>
</dbReference>
<name>A0A7D6VR38_9CLOT</name>
<evidence type="ECO:0000313" key="2">
    <source>
        <dbReference type="EMBL" id="QLY80756.1"/>
    </source>
</evidence>
<evidence type="ECO:0000313" key="3">
    <source>
        <dbReference type="Proteomes" id="UP000512286"/>
    </source>
</evidence>
<accession>A0A7D6VR38</accession>
<dbReference type="Gene3D" id="3.30.420.40">
    <property type="match status" value="2"/>
</dbReference>
<dbReference type="RefSeq" id="WP_181602528.1">
    <property type="nucleotide sequence ID" value="NZ_CP059378.1"/>
</dbReference>
<dbReference type="CDD" id="cd24152">
    <property type="entry name" value="ASKHA_NBD_ROK-like"/>
    <property type="match status" value="1"/>
</dbReference>
<dbReference type="PANTHER" id="PTHR18964:SF170">
    <property type="entry name" value="SUGAR KINASE"/>
    <property type="match status" value="1"/>
</dbReference>